<evidence type="ECO:0000256" key="7">
    <source>
        <dbReference type="SAM" id="Phobius"/>
    </source>
</evidence>
<comment type="caution">
    <text evidence="9">The sequence shown here is derived from an EMBL/GenBank/DDBJ whole genome shotgun (WGS) entry which is preliminary data.</text>
</comment>
<dbReference type="InterPro" id="IPR051800">
    <property type="entry name" value="PqiA-PqiB_transport"/>
</dbReference>
<evidence type="ECO:0000313" key="9">
    <source>
        <dbReference type="EMBL" id="TIC83751.1"/>
    </source>
</evidence>
<evidence type="ECO:0000256" key="4">
    <source>
        <dbReference type="ARBA" id="ARBA00022692"/>
    </source>
</evidence>
<accession>A0A4T0UY05</accession>
<sequence>MTEQAPPTARLGRLRQLSLVWLIPLLAISVGLWMVYDTWRNQGPEITLTMPNAEGIEAGKTPIKVRDVAIGRVTSVSLSDKGDTVIATAQLDKSAAPLLFSDSQFWVVRPRVDSGGVSGLSTLLSGAYIQFQPGKSGQKQRNFNILASPPVTAPDVPGLRLTLAARDVPTVGVGSPVLFQHYEVGRVEKAQFDTEARQMRYQIFIHRPYDKLVTSNSRFWVSSGVNLALTAAGLQLNVGSVQTLLSGGIAFDVPPGHSLGEAVGNQSRFMLYASEENARNLYYEQQLPYVVLFNESVRGLTVGAPVEYRGIRVGSVAAVPLTSLDISKKKTGGNVGIPVLINLEVGRFDPDAGKRPTGFWQKRIGGSVKDGLVARLKTGNLLSGALFVDLDYSGKKTRTLPKPFLTYPVLPASDSGGLSQIENKVIALLDKLNALKIENTLNNADEALASTRDAAERTRVLMGEIDKLVANPQTQALPGDARKTLEQLRQSAASFSADSAAYQELTQTLSTLNQLLQNARPLVRTLDAQPNALLFDRNATDPTPKGARP</sequence>
<evidence type="ECO:0000256" key="6">
    <source>
        <dbReference type="ARBA" id="ARBA00023136"/>
    </source>
</evidence>
<evidence type="ECO:0000256" key="2">
    <source>
        <dbReference type="ARBA" id="ARBA00022475"/>
    </source>
</evidence>
<dbReference type="PANTHER" id="PTHR30462">
    <property type="entry name" value="INTERMEMBRANE TRANSPORT PROTEIN PQIB-RELATED"/>
    <property type="match status" value="1"/>
</dbReference>
<dbReference type="Proteomes" id="UP000308891">
    <property type="component" value="Unassembled WGS sequence"/>
</dbReference>
<evidence type="ECO:0000313" key="10">
    <source>
        <dbReference type="Proteomes" id="UP000308891"/>
    </source>
</evidence>
<keyword evidence="4 7" id="KW-0812">Transmembrane</keyword>
<dbReference type="InterPro" id="IPR003399">
    <property type="entry name" value="Mce/MlaD"/>
</dbReference>
<feature type="domain" description="Mce/MlaD" evidence="8">
    <location>
        <begin position="288"/>
        <end position="391"/>
    </location>
</feature>
<evidence type="ECO:0000256" key="3">
    <source>
        <dbReference type="ARBA" id="ARBA00022519"/>
    </source>
</evidence>
<keyword evidence="6 7" id="KW-0472">Membrane</keyword>
<dbReference type="PANTHER" id="PTHR30462:SF2">
    <property type="entry name" value="INTERMEMBRANE TRANSPORT PROTEIN PQIB"/>
    <property type="match status" value="1"/>
</dbReference>
<comment type="subcellular location">
    <subcellularLocation>
        <location evidence="1">Cell inner membrane</location>
    </subcellularLocation>
</comment>
<feature type="domain" description="Mce/MlaD" evidence="8">
    <location>
        <begin position="158"/>
        <end position="224"/>
    </location>
</feature>
<dbReference type="OrthoDB" id="9806984at2"/>
<dbReference type="AlphaFoldDB" id="A0A4T0UY05"/>
<dbReference type="NCBIfam" id="NF008070">
    <property type="entry name" value="PRK10807.1"/>
    <property type="match status" value="1"/>
</dbReference>
<dbReference type="GO" id="GO:0005886">
    <property type="term" value="C:plasma membrane"/>
    <property type="evidence" value="ECO:0007669"/>
    <property type="project" value="UniProtKB-SubCell"/>
</dbReference>
<reference evidence="9 10" key="1">
    <citation type="submission" date="2019-04" db="EMBL/GenBank/DDBJ databases">
        <title>Crenobacter sp. nov.</title>
        <authorList>
            <person name="Shi S."/>
        </authorList>
    </citation>
    <scope>NUCLEOTIDE SEQUENCE [LARGE SCALE GENOMIC DNA]</scope>
    <source>
        <strain evidence="9 10">GY 70310</strain>
    </source>
</reference>
<gene>
    <name evidence="9" type="primary">pqiB</name>
    <name evidence="9" type="ORF">E5K04_06950</name>
</gene>
<evidence type="ECO:0000256" key="5">
    <source>
        <dbReference type="ARBA" id="ARBA00022989"/>
    </source>
</evidence>
<protein>
    <submittedName>
        <fullName evidence="9">Intermembrane transport protein PqiB</fullName>
    </submittedName>
</protein>
<proteinExistence type="predicted"/>
<name>A0A4T0UY05_9NEIS</name>
<evidence type="ECO:0000256" key="1">
    <source>
        <dbReference type="ARBA" id="ARBA00004533"/>
    </source>
</evidence>
<feature type="domain" description="Mce/MlaD" evidence="8">
    <location>
        <begin position="43"/>
        <end position="134"/>
    </location>
</feature>
<keyword evidence="3" id="KW-0997">Cell inner membrane</keyword>
<organism evidence="9 10">
    <name type="scientific">Crenobacter intestini</name>
    <dbReference type="NCBI Taxonomy" id="2563443"/>
    <lineage>
        <taxon>Bacteria</taxon>
        <taxon>Pseudomonadati</taxon>
        <taxon>Pseudomonadota</taxon>
        <taxon>Betaproteobacteria</taxon>
        <taxon>Neisseriales</taxon>
        <taxon>Neisseriaceae</taxon>
        <taxon>Crenobacter</taxon>
    </lineage>
</organism>
<dbReference type="EMBL" id="STGJ01000006">
    <property type="protein sequence ID" value="TIC83751.1"/>
    <property type="molecule type" value="Genomic_DNA"/>
</dbReference>
<feature type="transmembrane region" description="Helical" evidence="7">
    <location>
        <begin position="19"/>
        <end position="36"/>
    </location>
</feature>
<keyword evidence="10" id="KW-1185">Reference proteome</keyword>
<dbReference type="RefSeq" id="WP_136552349.1">
    <property type="nucleotide sequence ID" value="NZ_STGJ01000006.1"/>
</dbReference>
<dbReference type="Pfam" id="PF02470">
    <property type="entry name" value="MlaD"/>
    <property type="match status" value="3"/>
</dbReference>
<keyword evidence="5 7" id="KW-1133">Transmembrane helix</keyword>
<evidence type="ECO:0000259" key="8">
    <source>
        <dbReference type="Pfam" id="PF02470"/>
    </source>
</evidence>
<keyword evidence="2" id="KW-1003">Cell membrane</keyword>